<dbReference type="Proteomes" id="UP000474159">
    <property type="component" value="Unassembled WGS sequence"/>
</dbReference>
<organism evidence="1 2">
    <name type="scientific">Methylobacterium soli</name>
    <dbReference type="NCBI Taxonomy" id="553447"/>
    <lineage>
        <taxon>Bacteria</taxon>
        <taxon>Pseudomonadati</taxon>
        <taxon>Pseudomonadota</taxon>
        <taxon>Alphaproteobacteria</taxon>
        <taxon>Hyphomicrobiales</taxon>
        <taxon>Methylobacteriaceae</taxon>
        <taxon>Methylobacterium</taxon>
    </lineage>
</organism>
<accession>A0A6L3T7C0</accession>
<evidence type="ECO:0000313" key="1">
    <source>
        <dbReference type="EMBL" id="KAB1081372.1"/>
    </source>
</evidence>
<dbReference type="RefSeq" id="WP_150997248.1">
    <property type="nucleotide sequence ID" value="NZ_VZZK01000002.1"/>
</dbReference>
<sequence>MARALPSLPAARLRITAKANFVSLRGSRAMERGRNTPVRTSTRQRYALCTYSYDLFQLLAHGQPSCGYGR</sequence>
<keyword evidence="2" id="KW-1185">Reference proteome</keyword>
<gene>
    <name evidence="1" type="ORF">F6X53_03430</name>
</gene>
<comment type="caution">
    <text evidence="1">The sequence shown here is derived from an EMBL/GenBank/DDBJ whole genome shotgun (WGS) entry which is preliminary data.</text>
</comment>
<dbReference type="EMBL" id="VZZK01000002">
    <property type="protein sequence ID" value="KAB1081372.1"/>
    <property type="molecule type" value="Genomic_DNA"/>
</dbReference>
<reference evidence="1 2" key="1">
    <citation type="submission" date="2019-09" db="EMBL/GenBank/DDBJ databases">
        <title>YIM 48816 draft genome.</title>
        <authorList>
            <person name="Jiang L."/>
        </authorList>
    </citation>
    <scope>NUCLEOTIDE SEQUENCE [LARGE SCALE GENOMIC DNA]</scope>
    <source>
        <strain evidence="1 2">YIM 48816</strain>
    </source>
</reference>
<name>A0A6L3T7C0_9HYPH</name>
<proteinExistence type="predicted"/>
<dbReference type="AlphaFoldDB" id="A0A6L3T7C0"/>
<evidence type="ECO:0000313" key="2">
    <source>
        <dbReference type="Proteomes" id="UP000474159"/>
    </source>
</evidence>
<protein>
    <submittedName>
        <fullName evidence="1">Uncharacterized protein</fullName>
    </submittedName>
</protein>